<dbReference type="AlphaFoldDB" id="A0A109JVM1"/>
<evidence type="ECO:0000313" key="6">
    <source>
        <dbReference type="EMBL" id="KWV55739.1"/>
    </source>
</evidence>
<dbReference type="PANTHER" id="PTHR47506:SF7">
    <property type="entry name" value="TRANSCRIPTIONAL REGULATORY PROTEIN"/>
    <property type="match status" value="1"/>
</dbReference>
<accession>A0A109JVM1</accession>
<reference evidence="6 7" key="1">
    <citation type="submission" date="2015-11" db="EMBL/GenBank/DDBJ databases">
        <title>Draft Genome Sequence of the Strain BR 10423 (Rhizobium sp.) isolated from nodules of Mimosa pudica.</title>
        <authorList>
            <person name="Barauna A.C."/>
            <person name="Zilli J.E."/>
            <person name="Simoes-Araujo J.L."/>
            <person name="Reis V.M."/>
            <person name="James E.K."/>
            <person name="Reis F.B.Jr."/>
            <person name="Rouws L.F."/>
            <person name="Passos S.R."/>
            <person name="Gois S.R."/>
        </authorList>
    </citation>
    <scope>NUCLEOTIDE SEQUENCE [LARGE SCALE GENOMIC DNA]</scope>
    <source>
        <strain evidence="6 7">BR10423</strain>
    </source>
</reference>
<evidence type="ECO:0000256" key="4">
    <source>
        <dbReference type="PROSITE-ProRule" id="PRU00335"/>
    </source>
</evidence>
<dbReference type="InterPro" id="IPR036271">
    <property type="entry name" value="Tet_transcr_reg_TetR-rel_C_sf"/>
</dbReference>
<feature type="DNA-binding region" description="H-T-H motif" evidence="4">
    <location>
        <begin position="32"/>
        <end position="51"/>
    </location>
</feature>
<evidence type="ECO:0000256" key="2">
    <source>
        <dbReference type="ARBA" id="ARBA00023125"/>
    </source>
</evidence>
<dbReference type="SUPFAM" id="SSF46689">
    <property type="entry name" value="Homeodomain-like"/>
    <property type="match status" value="1"/>
</dbReference>
<dbReference type="PRINTS" id="PR00455">
    <property type="entry name" value="HTHTETR"/>
</dbReference>
<dbReference type="GO" id="GO:0003677">
    <property type="term" value="F:DNA binding"/>
    <property type="evidence" value="ECO:0007669"/>
    <property type="project" value="UniProtKB-UniRule"/>
</dbReference>
<organism evidence="6 7">
    <name type="scientific">Rhizobium altiplani</name>
    <dbReference type="NCBI Taxonomy" id="1864509"/>
    <lineage>
        <taxon>Bacteria</taxon>
        <taxon>Pseudomonadati</taxon>
        <taxon>Pseudomonadota</taxon>
        <taxon>Alphaproteobacteria</taxon>
        <taxon>Hyphomicrobiales</taxon>
        <taxon>Rhizobiaceae</taxon>
        <taxon>Rhizobium/Agrobacterium group</taxon>
        <taxon>Rhizobium</taxon>
    </lineage>
</organism>
<dbReference type="Pfam" id="PF00440">
    <property type="entry name" value="TetR_N"/>
    <property type="match status" value="1"/>
</dbReference>
<name>A0A109JVM1_9HYPH</name>
<dbReference type="PANTHER" id="PTHR47506">
    <property type="entry name" value="TRANSCRIPTIONAL REGULATORY PROTEIN"/>
    <property type="match status" value="1"/>
</dbReference>
<keyword evidence="2 4" id="KW-0238">DNA-binding</keyword>
<feature type="domain" description="HTH tetR-type" evidence="5">
    <location>
        <begin position="9"/>
        <end position="69"/>
    </location>
</feature>
<dbReference type="Proteomes" id="UP000068164">
    <property type="component" value="Unassembled WGS sequence"/>
</dbReference>
<evidence type="ECO:0000259" key="5">
    <source>
        <dbReference type="PROSITE" id="PS50977"/>
    </source>
</evidence>
<keyword evidence="1" id="KW-0805">Transcription regulation</keyword>
<comment type="caution">
    <text evidence="6">The sequence shown here is derived from an EMBL/GenBank/DDBJ whole genome shotgun (WGS) entry which is preliminary data.</text>
</comment>
<keyword evidence="7" id="KW-1185">Reference proteome</keyword>
<dbReference type="EMBL" id="LNCD01000051">
    <property type="protein sequence ID" value="KWV55739.1"/>
    <property type="molecule type" value="Genomic_DNA"/>
</dbReference>
<dbReference type="OrthoDB" id="9798857at2"/>
<evidence type="ECO:0000256" key="1">
    <source>
        <dbReference type="ARBA" id="ARBA00023015"/>
    </source>
</evidence>
<dbReference type="SUPFAM" id="SSF48498">
    <property type="entry name" value="Tetracyclin repressor-like, C-terminal domain"/>
    <property type="match status" value="1"/>
</dbReference>
<dbReference type="Gene3D" id="1.10.357.10">
    <property type="entry name" value="Tetracycline Repressor, domain 2"/>
    <property type="match status" value="1"/>
</dbReference>
<sequence>MGHSQQDKRKTHERIVEIASKRLREKGLDGVGVADLMKEAGLTVGGFYKHFASRDELVAEAMQSAFGAWSAKVRSEGRTPEDIPLQEYAAIYLSGKHRDDTAGGCPFAALTADLARSGERCRSLATDQLKTSVNSMQARIDATDEAEARRKAIIMSCLMSGALGLARISNDEAFGGEILDTVKAFVNEFGTK</sequence>
<gene>
    <name evidence="6" type="ORF">AS026_37530</name>
</gene>
<dbReference type="Gene3D" id="1.10.10.60">
    <property type="entry name" value="Homeodomain-like"/>
    <property type="match status" value="1"/>
</dbReference>
<dbReference type="InterPro" id="IPR001647">
    <property type="entry name" value="HTH_TetR"/>
</dbReference>
<evidence type="ECO:0000313" key="7">
    <source>
        <dbReference type="Proteomes" id="UP000068164"/>
    </source>
</evidence>
<keyword evidence="3" id="KW-0804">Transcription</keyword>
<proteinExistence type="predicted"/>
<dbReference type="PROSITE" id="PS50977">
    <property type="entry name" value="HTH_TETR_2"/>
    <property type="match status" value="1"/>
</dbReference>
<dbReference type="RefSeq" id="WP_025659116.1">
    <property type="nucleotide sequence ID" value="NZ_LNCD01000051.1"/>
</dbReference>
<protein>
    <submittedName>
        <fullName evidence="6">TetR family transcriptional regulator</fullName>
    </submittedName>
</protein>
<evidence type="ECO:0000256" key="3">
    <source>
        <dbReference type="ARBA" id="ARBA00023163"/>
    </source>
</evidence>
<dbReference type="InterPro" id="IPR009057">
    <property type="entry name" value="Homeodomain-like_sf"/>
</dbReference>